<comment type="caution">
    <text evidence="1">The sequence shown here is derived from an EMBL/GenBank/DDBJ whole genome shotgun (WGS) entry which is preliminary data.</text>
</comment>
<dbReference type="Proteomes" id="UP000263517">
    <property type="component" value="Unassembled WGS sequence"/>
</dbReference>
<name>A0A350P7M1_9ALTE</name>
<proteinExistence type="predicted"/>
<sequence>MITTRMLRLADDEAVALMQFIRNPQIASSEPFVRSVVDNFISEVGDSTPAEFKLHTLDKSEGEQS</sequence>
<reference evidence="1 2" key="1">
    <citation type="journal article" date="2018" name="Nat. Biotechnol.">
        <title>A standardized bacterial taxonomy based on genome phylogeny substantially revises the tree of life.</title>
        <authorList>
            <person name="Parks D.H."/>
            <person name="Chuvochina M."/>
            <person name="Waite D.W."/>
            <person name="Rinke C."/>
            <person name="Skarshewski A."/>
            <person name="Chaumeil P.A."/>
            <person name="Hugenholtz P."/>
        </authorList>
    </citation>
    <scope>NUCLEOTIDE SEQUENCE [LARGE SCALE GENOMIC DNA]</scope>
    <source>
        <strain evidence="1">UBA11978</strain>
    </source>
</reference>
<organism evidence="1 2">
    <name type="scientific">Alteromonas australica</name>
    <dbReference type="NCBI Taxonomy" id="589873"/>
    <lineage>
        <taxon>Bacteria</taxon>
        <taxon>Pseudomonadati</taxon>
        <taxon>Pseudomonadota</taxon>
        <taxon>Gammaproteobacteria</taxon>
        <taxon>Alteromonadales</taxon>
        <taxon>Alteromonadaceae</taxon>
        <taxon>Alteromonas/Salinimonas group</taxon>
        <taxon>Alteromonas</taxon>
    </lineage>
</organism>
<dbReference type="AlphaFoldDB" id="A0A350P7M1"/>
<gene>
    <name evidence="1" type="ORF">DCW74_16315</name>
</gene>
<dbReference type="EMBL" id="DNAN01000574">
    <property type="protein sequence ID" value="HAW77288.1"/>
    <property type="molecule type" value="Genomic_DNA"/>
</dbReference>
<evidence type="ECO:0000313" key="1">
    <source>
        <dbReference type="EMBL" id="HAW77288.1"/>
    </source>
</evidence>
<accession>A0A350P7M1</accession>
<evidence type="ECO:0000313" key="2">
    <source>
        <dbReference type="Proteomes" id="UP000263517"/>
    </source>
</evidence>
<protein>
    <submittedName>
        <fullName evidence="1">Uncharacterized protein</fullName>
    </submittedName>
</protein>